<name>A0A1C4YVN0_9ACTN</name>
<dbReference type="Proteomes" id="UP000198228">
    <property type="component" value="Chromosome I"/>
</dbReference>
<accession>A0A1C4YVN0</accession>
<gene>
    <name evidence="2" type="ORF">GA0074696_3718</name>
</gene>
<dbReference type="EMBL" id="LT607410">
    <property type="protein sequence ID" value="SCF24411.1"/>
    <property type="molecule type" value="Genomic_DNA"/>
</dbReference>
<proteinExistence type="predicted"/>
<organism evidence="2 3">
    <name type="scientific">Micromonospora purpureochromogenes</name>
    <dbReference type="NCBI Taxonomy" id="47872"/>
    <lineage>
        <taxon>Bacteria</taxon>
        <taxon>Bacillati</taxon>
        <taxon>Actinomycetota</taxon>
        <taxon>Actinomycetes</taxon>
        <taxon>Micromonosporales</taxon>
        <taxon>Micromonosporaceae</taxon>
        <taxon>Micromonospora</taxon>
    </lineage>
</organism>
<feature type="compositionally biased region" description="Basic and acidic residues" evidence="1">
    <location>
        <begin position="213"/>
        <end position="226"/>
    </location>
</feature>
<dbReference type="RefSeq" id="WP_088962250.1">
    <property type="nucleotide sequence ID" value="NZ_LT607410.1"/>
</dbReference>
<dbReference type="Gene3D" id="3.40.630.30">
    <property type="match status" value="1"/>
</dbReference>
<evidence type="ECO:0000313" key="2">
    <source>
        <dbReference type="EMBL" id="SCF24411.1"/>
    </source>
</evidence>
<protein>
    <submittedName>
        <fullName evidence="2">Uncharacterized protein</fullName>
    </submittedName>
</protein>
<sequence>MSYPMPVARARWCDVGRTVDLVTASLATTVLGAWLVPDEHRRPVVLADVARIWTEHALLVGDVFLLRAGAAATVWFHRYRPIPPPARYEERLALACGADHERFLLLDQALTAHRPAQAHHHLAILAVPPGPHRAARADAVLAGSQRWMDTLGLPTYAETFSEGHRALHGRHGYLERDSFPLLNGMLVHPMWRPASQPERRGANVTRWPTGRPARPEQNRAREWVPR</sequence>
<evidence type="ECO:0000313" key="3">
    <source>
        <dbReference type="Proteomes" id="UP000198228"/>
    </source>
</evidence>
<feature type="region of interest" description="Disordered" evidence="1">
    <location>
        <begin position="193"/>
        <end position="226"/>
    </location>
</feature>
<reference evidence="2 3" key="1">
    <citation type="submission" date="2016-06" db="EMBL/GenBank/DDBJ databases">
        <authorList>
            <person name="Kjaerup R.B."/>
            <person name="Dalgaard T.S."/>
            <person name="Juul-Madsen H.R."/>
        </authorList>
    </citation>
    <scope>NUCLEOTIDE SEQUENCE [LARGE SCALE GENOMIC DNA]</scope>
    <source>
        <strain evidence="2 3">DSM 43821</strain>
    </source>
</reference>
<dbReference type="AlphaFoldDB" id="A0A1C4YVN0"/>
<evidence type="ECO:0000256" key="1">
    <source>
        <dbReference type="SAM" id="MobiDB-lite"/>
    </source>
</evidence>